<keyword evidence="2" id="KW-1185">Reference proteome</keyword>
<organism evidence="1 2">
    <name type="scientific">Niallia nealsonii</name>
    <dbReference type="NCBI Taxonomy" id="115979"/>
    <lineage>
        <taxon>Bacteria</taxon>
        <taxon>Bacillati</taxon>
        <taxon>Bacillota</taxon>
        <taxon>Bacilli</taxon>
        <taxon>Bacillales</taxon>
        <taxon>Bacillaceae</taxon>
        <taxon>Niallia</taxon>
    </lineage>
</organism>
<evidence type="ECO:0000313" key="2">
    <source>
        <dbReference type="Proteomes" id="UP000233375"/>
    </source>
</evidence>
<evidence type="ECO:0000313" key="1">
    <source>
        <dbReference type="EMBL" id="PKG21591.1"/>
    </source>
</evidence>
<comment type="caution">
    <text evidence="1">The sequence shown here is derived from an EMBL/GenBank/DDBJ whole genome shotgun (WGS) entry which is preliminary data.</text>
</comment>
<accession>A0A2N0YWF5</accession>
<protein>
    <submittedName>
        <fullName evidence="1">Uncharacterized protein</fullName>
    </submittedName>
</protein>
<name>A0A2N0YWF5_9BACI</name>
<dbReference type="AlphaFoldDB" id="A0A2N0YWF5"/>
<proteinExistence type="predicted"/>
<sequence>MDWAEGLEHETSVQAILIYVMKKAALIAEQVNKQDHLLLAEKIIKLEEASKQHLWDSNKPFL</sequence>
<dbReference type="Proteomes" id="UP000233375">
    <property type="component" value="Unassembled WGS sequence"/>
</dbReference>
<gene>
    <name evidence="1" type="ORF">CWS01_21665</name>
</gene>
<reference evidence="1 2" key="1">
    <citation type="journal article" date="2003" name="Int. J. Syst. Evol. Microbiol.">
        <title>Bacillus nealsonii sp. nov., isolated from a spacecraft-assembly facility, whose spores are gamma-radiation resistant.</title>
        <authorList>
            <person name="Venkateswaran K."/>
            <person name="Kempf M."/>
            <person name="Chen F."/>
            <person name="Satomi M."/>
            <person name="Nicholson W."/>
            <person name="Kern R."/>
        </authorList>
    </citation>
    <scope>NUCLEOTIDE SEQUENCE [LARGE SCALE GENOMIC DNA]</scope>
    <source>
        <strain evidence="1 2">FO-92</strain>
    </source>
</reference>
<dbReference type="EMBL" id="PISE01000071">
    <property type="protein sequence ID" value="PKG21591.1"/>
    <property type="molecule type" value="Genomic_DNA"/>
</dbReference>